<dbReference type="GO" id="GO:0061630">
    <property type="term" value="F:ubiquitin protein ligase activity"/>
    <property type="evidence" value="ECO:0007669"/>
    <property type="project" value="TreeGrafter"/>
</dbReference>
<dbReference type="AlphaFoldDB" id="A0AA88XUM2"/>
<gene>
    <name evidence="3" type="ORF">FSP39_001896</name>
</gene>
<dbReference type="Pfam" id="PF04300">
    <property type="entry name" value="FBA"/>
    <property type="match status" value="1"/>
</dbReference>
<dbReference type="InterPro" id="IPR008979">
    <property type="entry name" value="Galactose-bd-like_sf"/>
</dbReference>
<proteinExistence type="predicted"/>
<name>A0AA88XUM2_PINIB</name>
<dbReference type="GO" id="GO:0031146">
    <property type="term" value="P:SCF-dependent proteasomal ubiquitin-dependent protein catabolic process"/>
    <property type="evidence" value="ECO:0007669"/>
    <property type="project" value="TreeGrafter"/>
</dbReference>
<dbReference type="SMART" id="SM01198">
    <property type="entry name" value="FBA"/>
    <property type="match status" value="1"/>
</dbReference>
<comment type="caution">
    <text evidence="3">The sequence shown here is derived from an EMBL/GenBank/DDBJ whole genome shotgun (WGS) entry which is preliminary data.</text>
</comment>
<dbReference type="GO" id="GO:0005737">
    <property type="term" value="C:cytoplasm"/>
    <property type="evidence" value="ECO:0007669"/>
    <property type="project" value="UniProtKB-ARBA"/>
</dbReference>
<dbReference type="Gene3D" id="2.60.120.260">
    <property type="entry name" value="Galactose-binding domain-like"/>
    <property type="match status" value="1"/>
</dbReference>
<evidence type="ECO:0000259" key="2">
    <source>
        <dbReference type="PROSITE" id="PS51114"/>
    </source>
</evidence>
<organism evidence="3 4">
    <name type="scientific">Pinctada imbricata</name>
    <name type="common">Atlantic pearl-oyster</name>
    <name type="synonym">Pinctada martensii</name>
    <dbReference type="NCBI Taxonomy" id="66713"/>
    <lineage>
        <taxon>Eukaryota</taxon>
        <taxon>Metazoa</taxon>
        <taxon>Spiralia</taxon>
        <taxon>Lophotrochozoa</taxon>
        <taxon>Mollusca</taxon>
        <taxon>Bivalvia</taxon>
        <taxon>Autobranchia</taxon>
        <taxon>Pteriomorphia</taxon>
        <taxon>Pterioida</taxon>
        <taxon>Pterioidea</taxon>
        <taxon>Pteriidae</taxon>
        <taxon>Pinctada</taxon>
    </lineage>
</organism>
<evidence type="ECO:0000256" key="1">
    <source>
        <dbReference type="SAM" id="MobiDB-lite"/>
    </source>
</evidence>
<dbReference type="EMBL" id="VSWD01000009">
    <property type="protein sequence ID" value="KAK3092359.1"/>
    <property type="molecule type" value="Genomic_DNA"/>
</dbReference>
<dbReference type="GO" id="GO:0006516">
    <property type="term" value="P:glycoprotein catabolic process"/>
    <property type="evidence" value="ECO:0007669"/>
    <property type="project" value="TreeGrafter"/>
</dbReference>
<dbReference type="PROSITE" id="PS51114">
    <property type="entry name" value="FBA"/>
    <property type="match status" value="1"/>
</dbReference>
<dbReference type="PANTHER" id="PTHR12125:SF5">
    <property type="entry name" value="F-BOX DOMAIN-CONTAINING PROTEIN"/>
    <property type="match status" value="1"/>
</dbReference>
<evidence type="ECO:0000313" key="4">
    <source>
        <dbReference type="Proteomes" id="UP001186944"/>
    </source>
</evidence>
<dbReference type="GO" id="GO:0019005">
    <property type="term" value="C:SCF ubiquitin ligase complex"/>
    <property type="evidence" value="ECO:0007669"/>
    <property type="project" value="TreeGrafter"/>
</dbReference>
<keyword evidence="4" id="KW-1185">Reference proteome</keyword>
<sequence length="223" mass="25620">MRKKSDPNVTQHGVGATEEPSSSSDAHSIPQTPTSMLTRSQKYQVYQNISEDMNHWNDTENGGDGFRIEEKPIGSHPLERYVPEEERKGITEPIGCWATSYGWCKKEQLIDLVKEGCEEEDLDNTPLVVNISDWYSPRFDCKVIYKLKVQFFGKNREVIAEYKTQDQQPAGRDWFKMEHSQALPPSTRYILFSHKGKDEQYWAGHYGAKLTLSSVILTFPPKN</sequence>
<dbReference type="GO" id="GO:0036503">
    <property type="term" value="P:ERAD pathway"/>
    <property type="evidence" value="ECO:0007669"/>
    <property type="project" value="TreeGrafter"/>
</dbReference>
<reference evidence="3" key="1">
    <citation type="submission" date="2019-08" db="EMBL/GenBank/DDBJ databases">
        <title>The improved chromosome-level genome for the pearl oyster Pinctada fucata martensii using PacBio sequencing and Hi-C.</title>
        <authorList>
            <person name="Zheng Z."/>
        </authorList>
    </citation>
    <scope>NUCLEOTIDE SEQUENCE</scope>
    <source>
        <strain evidence="3">ZZ-2019</strain>
        <tissue evidence="3">Adductor muscle</tissue>
    </source>
</reference>
<dbReference type="InterPro" id="IPR007397">
    <property type="entry name" value="F-box-assoc_dom"/>
</dbReference>
<feature type="domain" description="FBA" evidence="2">
    <location>
        <begin position="31"/>
        <end position="219"/>
    </location>
</feature>
<evidence type="ECO:0000313" key="3">
    <source>
        <dbReference type="EMBL" id="KAK3092359.1"/>
    </source>
</evidence>
<dbReference type="Proteomes" id="UP001186944">
    <property type="component" value="Unassembled WGS sequence"/>
</dbReference>
<feature type="compositionally biased region" description="Polar residues" evidence="1">
    <location>
        <begin position="19"/>
        <end position="42"/>
    </location>
</feature>
<accession>A0AA88XUM2</accession>
<dbReference type="SUPFAM" id="SSF49785">
    <property type="entry name" value="Galactose-binding domain-like"/>
    <property type="match status" value="1"/>
</dbReference>
<protein>
    <recommendedName>
        <fullName evidence="2">FBA domain-containing protein</fullName>
    </recommendedName>
</protein>
<dbReference type="FunFam" id="2.60.120.260:FF:000012">
    <property type="entry name" value="F-box only protein 2"/>
    <property type="match status" value="1"/>
</dbReference>
<dbReference type="InterPro" id="IPR039752">
    <property type="entry name" value="F-box_only"/>
</dbReference>
<feature type="region of interest" description="Disordered" evidence="1">
    <location>
        <begin position="1"/>
        <end position="42"/>
    </location>
</feature>
<dbReference type="PANTHER" id="PTHR12125">
    <property type="entry name" value="F-BOX ONLY PROTEIN 6-LIKE PROTEIN"/>
    <property type="match status" value="1"/>
</dbReference>